<dbReference type="PANTHER" id="PTHR42852:SF17">
    <property type="entry name" value="THIOREDOXIN-LIKE PROTEIN HI_1115"/>
    <property type="match status" value="1"/>
</dbReference>
<dbReference type="InterPro" id="IPR012336">
    <property type="entry name" value="Thioredoxin-like_fold"/>
</dbReference>
<dbReference type="AlphaFoldDB" id="A0AB39W6M2"/>
<feature type="signal peptide" evidence="1">
    <location>
        <begin position="1"/>
        <end position="22"/>
    </location>
</feature>
<dbReference type="Pfam" id="PF13905">
    <property type="entry name" value="Thioredoxin_8"/>
    <property type="match status" value="1"/>
</dbReference>
<feature type="domain" description="Thioredoxin" evidence="2">
    <location>
        <begin position="307"/>
        <end position="453"/>
    </location>
</feature>
<dbReference type="EMBL" id="CP165626">
    <property type="protein sequence ID" value="XDU97235.1"/>
    <property type="molecule type" value="Genomic_DNA"/>
</dbReference>
<dbReference type="SUPFAM" id="SSF52833">
    <property type="entry name" value="Thioredoxin-like"/>
    <property type="match status" value="1"/>
</dbReference>
<protein>
    <submittedName>
        <fullName evidence="3">TlpA family protein disulfide reductase</fullName>
    </submittedName>
</protein>
<reference evidence="3" key="1">
    <citation type="submission" date="2024-07" db="EMBL/GenBank/DDBJ databases">
        <authorList>
            <person name="Biller S.J."/>
        </authorList>
    </citation>
    <scope>NUCLEOTIDE SEQUENCE</scope>
    <source>
        <strain evidence="3">WC2416</strain>
    </source>
</reference>
<dbReference type="Gene3D" id="3.40.30.10">
    <property type="entry name" value="Glutaredoxin"/>
    <property type="match status" value="1"/>
</dbReference>
<dbReference type="InterPro" id="IPR036249">
    <property type="entry name" value="Thioredoxin-like_sf"/>
</dbReference>
<sequence>MYSTLKSFFIVISLCCINPVFSQVVKKAIVNTDSNGYVVTIDTENLVNEKILLCYTYGIKKQDIILDSITVKSPKQKVVFTKKNKIIGVIYKLMLQSKPTEYVELSIDNGDRIGLELNEKAIANVKCLYSNRTIDFLDYQKKINSKTLTVDQKIALGKSIIAKYPNSSLSLYLKIENKIAEKKPDDLASKYKYRDSFFSFINKNDKQLILMPNVYTLLYTYIRVLPLNNENYSKDLDILFDGMNCKTGTYGIFSKWIMSNLYYFDDENLEQTLEYFSKKYIDGVTCDVLTDQEKSGLKALISTNKVLPRLSKIPDFSMEDQNGQKFNLSNIYAQNELTYLVFFSPTCHHCMETVPLVKNYFDQFKAYFKDRKIQVVSVLNDSDESQWIKFITDNKLTDWINLKNTDDEKQYLVDFNAYSNPNFFLLDKDGKILLKSFNPNALVNIFNSHFVKK</sequence>
<organism evidence="3">
    <name type="scientific">Flavobacterium sp. WC2416</name>
    <dbReference type="NCBI Taxonomy" id="3234141"/>
    <lineage>
        <taxon>Bacteria</taxon>
        <taxon>Pseudomonadati</taxon>
        <taxon>Bacteroidota</taxon>
        <taxon>Flavobacteriia</taxon>
        <taxon>Flavobacteriales</taxon>
        <taxon>Flavobacteriaceae</taxon>
        <taxon>Flavobacterium</taxon>
    </lineage>
</organism>
<dbReference type="RefSeq" id="WP_369764827.1">
    <property type="nucleotide sequence ID" value="NZ_CP165626.1"/>
</dbReference>
<evidence type="ECO:0000256" key="1">
    <source>
        <dbReference type="SAM" id="SignalP"/>
    </source>
</evidence>
<dbReference type="InterPro" id="IPR013766">
    <property type="entry name" value="Thioredoxin_domain"/>
</dbReference>
<dbReference type="PROSITE" id="PS51352">
    <property type="entry name" value="THIOREDOXIN_2"/>
    <property type="match status" value="1"/>
</dbReference>
<evidence type="ECO:0000259" key="2">
    <source>
        <dbReference type="PROSITE" id="PS51352"/>
    </source>
</evidence>
<accession>A0AB39W6M2</accession>
<evidence type="ECO:0000313" key="3">
    <source>
        <dbReference type="EMBL" id="XDU97235.1"/>
    </source>
</evidence>
<name>A0AB39W6M2_9FLAO</name>
<feature type="chain" id="PRO_5044259609" evidence="1">
    <location>
        <begin position="23"/>
        <end position="453"/>
    </location>
</feature>
<dbReference type="CDD" id="cd02966">
    <property type="entry name" value="TlpA_like_family"/>
    <property type="match status" value="1"/>
</dbReference>
<gene>
    <name evidence="3" type="ORF">AB3G39_08585</name>
</gene>
<keyword evidence="1" id="KW-0732">Signal</keyword>
<dbReference type="PANTHER" id="PTHR42852">
    <property type="entry name" value="THIOL:DISULFIDE INTERCHANGE PROTEIN DSBE"/>
    <property type="match status" value="1"/>
</dbReference>
<dbReference type="InterPro" id="IPR050553">
    <property type="entry name" value="Thioredoxin_ResA/DsbE_sf"/>
</dbReference>
<proteinExistence type="predicted"/>